<protein>
    <submittedName>
        <fullName evidence="2">Uncharacterized protein</fullName>
    </submittedName>
</protein>
<dbReference type="Proteomes" id="UP001283361">
    <property type="component" value="Unassembled WGS sequence"/>
</dbReference>
<proteinExistence type="predicted"/>
<evidence type="ECO:0000313" key="3">
    <source>
        <dbReference type="Proteomes" id="UP001283361"/>
    </source>
</evidence>
<accession>A0AAE1ABV0</accession>
<gene>
    <name evidence="2" type="ORF">RRG08_037971</name>
</gene>
<dbReference type="EMBL" id="JAWDGP010002177">
    <property type="protein sequence ID" value="KAK3785019.1"/>
    <property type="molecule type" value="Genomic_DNA"/>
</dbReference>
<sequence>MFQPVALHRHADKLGVVSSRPRPLPNLGAFSSPFIRARNEPHPLSPPPRTSRDLALCRGDNHPELDWTGVAAARETAGKDRLESCQHFSISSTTLSRVRQPLN</sequence>
<comment type="caution">
    <text evidence="2">The sequence shown here is derived from an EMBL/GenBank/DDBJ whole genome shotgun (WGS) entry which is preliminary data.</text>
</comment>
<evidence type="ECO:0000256" key="1">
    <source>
        <dbReference type="SAM" id="MobiDB-lite"/>
    </source>
</evidence>
<keyword evidence="3" id="KW-1185">Reference proteome</keyword>
<name>A0AAE1ABV0_9GAST</name>
<organism evidence="2 3">
    <name type="scientific">Elysia crispata</name>
    <name type="common">lettuce slug</name>
    <dbReference type="NCBI Taxonomy" id="231223"/>
    <lineage>
        <taxon>Eukaryota</taxon>
        <taxon>Metazoa</taxon>
        <taxon>Spiralia</taxon>
        <taxon>Lophotrochozoa</taxon>
        <taxon>Mollusca</taxon>
        <taxon>Gastropoda</taxon>
        <taxon>Heterobranchia</taxon>
        <taxon>Euthyneura</taxon>
        <taxon>Panpulmonata</taxon>
        <taxon>Sacoglossa</taxon>
        <taxon>Placobranchoidea</taxon>
        <taxon>Plakobranchidae</taxon>
        <taxon>Elysia</taxon>
    </lineage>
</organism>
<dbReference type="AlphaFoldDB" id="A0AAE1ABV0"/>
<feature type="region of interest" description="Disordered" evidence="1">
    <location>
        <begin position="30"/>
        <end position="52"/>
    </location>
</feature>
<evidence type="ECO:0000313" key="2">
    <source>
        <dbReference type="EMBL" id="KAK3785019.1"/>
    </source>
</evidence>
<reference evidence="2" key="1">
    <citation type="journal article" date="2023" name="G3 (Bethesda)">
        <title>A reference genome for the long-term kleptoplast-retaining sea slug Elysia crispata morphotype clarki.</title>
        <authorList>
            <person name="Eastman K.E."/>
            <person name="Pendleton A.L."/>
            <person name="Shaikh M.A."/>
            <person name="Suttiyut T."/>
            <person name="Ogas R."/>
            <person name="Tomko P."/>
            <person name="Gavelis G."/>
            <person name="Widhalm J.R."/>
            <person name="Wisecaver J.H."/>
        </authorList>
    </citation>
    <scope>NUCLEOTIDE SEQUENCE</scope>
    <source>
        <strain evidence="2">ECLA1</strain>
    </source>
</reference>